<dbReference type="EMBL" id="CP015401">
    <property type="protein sequence ID" value="ANU57802.1"/>
    <property type="molecule type" value="Genomic_DNA"/>
</dbReference>
<dbReference type="OrthoDB" id="1030265at2"/>
<evidence type="ECO:0000313" key="2">
    <source>
        <dbReference type="EMBL" id="ANU57802.1"/>
    </source>
</evidence>
<name>A0A1C7H1W7_9BACE</name>
<protein>
    <submittedName>
        <fullName evidence="2">Uncharacterized protein</fullName>
    </submittedName>
</protein>
<dbReference type="RefSeq" id="WP_065538763.1">
    <property type="nucleotide sequence ID" value="NZ_CAQPWQ010000023.1"/>
</dbReference>
<keyword evidence="1" id="KW-1133">Transmembrane helix</keyword>
<reference evidence="3" key="1">
    <citation type="submission" date="2016-04" db="EMBL/GenBank/DDBJ databases">
        <title>Complete Genome Sequences of Twelve Strains of a Stable Defined Moderately Diverse Mouse Microbiota 2 (sDMDMm2).</title>
        <authorList>
            <person name="Uchimura Y."/>
            <person name="Wyss M."/>
            <person name="Brugiroux S."/>
            <person name="Limenitakis J.P."/>
            <person name="Stecher B."/>
            <person name="McCoy K.D."/>
            <person name="Macpherson A.J."/>
        </authorList>
    </citation>
    <scope>NUCLEOTIDE SEQUENCE [LARGE SCALE GENOMIC DNA]</scope>
    <source>
        <strain evidence="3">I48</strain>
    </source>
</reference>
<accession>A0A1C7H1W7</accession>
<proteinExistence type="predicted"/>
<feature type="transmembrane region" description="Helical" evidence="1">
    <location>
        <begin position="6"/>
        <end position="30"/>
    </location>
</feature>
<keyword evidence="3" id="KW-1185">Reference proteome</keyword>
<keyword evidence="1" id="KW-0472">Membrane</keyword>
<dbReference type="AlphaFoldDB" id="A0A1C7H1W7"/>
<keyword evidence="1" id="KW-0812">Transmembrane</keyword>
<evidence type="ECO:0000256" key="1">
    <source>
        <dbReference type="SAM" id="Phobius"/>
    </source>
</evidence>
<dbReference type="KEGG" id="bcae:A4V03_09665"/>
<organism evidence="2 3">
    <name type="scientific">Bacteroides caecimuris</name>
    <dbReference type="NCBI Taxonomy" id="1796613"/>
    <lineage>
        <taxon>Bacteria</taxon>
        <taxon>Pseudomonadati</taxon>
        <taxon>Bacteroidota</taxon>
        <taxon>Bacteroidia</taxon>
        <taxon>Bacteroidales</taxon>
        <taxon>Bacteroidaceae</taxon>
        <taxon>Bacteroides</taxon>
    </lineage>
</organism>
<sequence>MRIDKWDLFMCSLIGGLVICSPLIGVYYGVKWIINHTPSKIKNKEEQDLEIHKLEQKLGLIRRDNKALHYDPHYYKINLIFISN</sequence>
<evidence type="ECO:0000313" key="3">
    <source>
        <dbReference type="Proteomes" id="UP000092631"/>
    </source>
</evidence>
<dbReference type="Proteomes" id="UP000092631">
    <property type="component" value="Chromosome"/>
</dbReference>
<dbReference type="GeneID" id="82187405"/>
<gene>
    <name evidence="2" type="ORF">A4V03_09665</name>
</gene>